<name>A0A554RXC7_9ACTN</name>
<reference evidence="2 3" key="1">
    <citation type="submission" date="2019-07" db="EMBL/GenBank/DDBJ databases">
        <authorList>
            <person name="Zhao L.H."/>
        </authorList>
    </citation>
    <scope>NUCLEOTIDE SEQUENCE [LARGE SCALE GENOMIC DNA]</scope>
    <source>
        <strain evidence="2 3">Co35</strain>
    </source>
</reference>
<feature type="transmembrane region" description="Helical" evidence="1">
    <location>
        <begin position="57"/>
        <end position="78"/>
    </location>
</feature>
<feature type="transmembrane region" description="Helical" evidence="1">
    <location>
        <begin position="174"/>
        <end position="194"/>
    </location>
</feature>
<keyword evidence="1" id="KW-1133">Transmembrane helix</keyword>
<evidence type="ECO:0000256" key="1">
    <source>
        <dbReference type="SAM" id="Phobius"/>
    </source>
</evidence>
<sequence>MTAFRGELVRLFATRIPWWTLLAAVLCGGGLSGLLAITGPENATPPMPGIDTPEGAGIVVGLGAVTLFVPALIGTIAVTSEYRHRTIGTTFLAVPHRGRVLGAKLAVYALLGILYGIVASISSGLVLVGAAAARGIELGTPTGELLTVLAQLAVASAVYMVLGVGIGAIARHQLLAIGAVLGYFYFLEYVLMLIPGVNALYPFLPGGATASLTRFTFLTDALAEQTTGGAAALASPALGAVILVGYALVAAAVAVWLPLRRDLA</sequence>
<evidence type="ECO:0000313" key="3">
    <source>
        <dbReference type="Proteomes" id="UP000316988"/>
    </source>
</evidence>
<dbReference type="Proteomes" id="UP000316988">
    <property type="component" value="Unassembled WGS sequence"/>
</dbReference>
<dbReference type="EMBL" id="VLNT01000012">
    <property type="protein sequence ID" value="TSD58741.1"/>
    <property type="molecule type" value="Genomic_DNA"/>
</dbReference>
<evidence type="ECO:0000313" key="2">
    <source>
        <dbReference type="EMBL" id="TSD58741.1"/>
    </source>
</evidence>
<feature type="transmembrane region" description="Helical" evidence="1">
    <location>
        <begin position="105"/>
        <end position="133"/>
    </location>
</feature>
<keyword evidence="1" id="KW-0472">Membrane</keyword>
<gene>
    <name evidence="2" type="ORF">FNM00_13875</name>
</gene>
<feature type="transmembrane region" description="Helical" evidence="1">
    <location>
        <begin position="237"/>
        <end position="259"/>
    </location>
</feature>
<feature type="transmembrane region" description="Helical" evidence="1">
    <location>
        <begin position="16"/>
        <end position="37"/>
    </location>
</feature>
<dbReference type="AlphaFoldDB" id="A0A554RXC7"/>
<dbReference type="OrthoDB" id="5188656at2"/>
<dbReference type="RefSeq" id="WP_143914145.1">
    <property type="nucleotide sequence ID" value="NZ_VLNT01000012.1"/>
</dbReference>
<feature type="transmembrane region" description="Helical" evidence="1">
    <location>
        <begin position="145"/>
        <end position="167"/>
    </location>
</feature>
<organism evidence="2 3">
    <name type="scientific">Aeromicrobium piscarium</name>
    <dbReference type="NCBI Taxonomy" id="2590901"/>
    <lineage>
        <taxon>Bacteria</taxon>
        <taxon>Bacillati</taxon>
        <taxon>Actinomycetota</taxon>
        <taxon>Actinomycetes</taxon>
        <taxon>Propionibacteriales</taxon>
        <taxon>Nocardioidaceae</taxon>
        <taxon>Aeromicrobium</taxon>
    </lineage>
</organism>
<protein>
    <submittedName>
        <fullName evidence="2">ABC transporter permease</fullName>
    </submittedName>
</protein>
<accession>A0A554RXC7</accession>
<comment type="caution">
    <text evidence="2">The sequence shown here is derived from an EMBL/GenBank/DDBJ whole genome shotgun (WGS) entry which is preliminary data.</text>
</comment>
<keyword evidence="3" id="KW-1185">Reference proteome</keyword>
<proteinExistence type="predicted"/>
<keyword evidence="1" id="KW-0812">Transmembrane</keyword>